<dbReference type="Proteomes" id="UP000708148">
    <property type="component" value="Unassembled WGS sequence"/>
</dbReference>
<dbReference type="AlphaFoldDB" id="A0A8S1IQN5"/>
<dbReference type="InterPro" id="IPR050311">
    <property type="entry name" value="ORC1/CDC6"/>
</dbReference>
<evidence type="ECO:0000313" key="4">
    <source>
        <dbReference type="EMBL" id="CAD7697521.1"/>
    </source>
</evidence>
<dbReference type="Gene3D" id="3.40.50.300">
    <property type="entry name" value="P-loop containing nucleotide triphosphate hydrolases"/>
    <property type="match status" value="1"/>
</dbReference>
<keyword evidence="5" id="KW-1185">Reference proteome</keyword>
<keyword evidence="1" id="KW-0235">DNA replication</keyword>
<name>A0A8S1IQN5_9CHLO</name>
<comment type="caution">
    <text evidence="4">The sequence shown here is derived from an EMBL/GenBank/DDBJ whole genome shotgun (WGS) entry which is preliminary data.</text>
</comment>
<accession>A0A8S1IQN5</accession>
<reference evidence="4" key="1">
    <citation type="submission" date="2020-12" db="EMBL/GenBank/DDBJ databases">
        <authorList>
            <person name="Iha C."/>
        </authorList>
    </citation>
    <scope>NUCLEOTIDE SEQUENCE</scope>
</reference>
<protein>
    <recommendedName>
        <fullName evidence="3">AAA+ ATPase domain-containing protein</fullName>
    </recommendedName>
</protein>
<feature type="region of interest" description="Disordered" evidence="2">
    <location>
        <begin position="377"/>
        <end position="399"/>
    </location>
</feature>
<dbReference type="EMBL" id="CAJHUC010000670">
    <property type="protein sequence ID" value="CAD7697521.1"/>
    <property type="molecule type" value="Genomic_DNA"/>
</dbReference>
<dbReference type="GO" id="GO:0003688">
    <property type="term" value="F:DNA replication origin binding"/>
    <property type="evidence" value="ECO:0007669"/>
    <property type="project" value="TreeGrafter"/>
</dbReference>
<dbReference type="OrthoDB" id="1926878at2759"/>
<evidence type="ECO:0000256" key="1">
    <source>
        <dbReference type="ARBA" id="ARBA00022705"/>
    </source>
</evidence>
<dbReference type="SMART" id="SM00382">
    <property type="entry name" value="AAA"/>
    <property type="match status" value="1"/>
</dbReference>
<evidence type="ECO:0000259" key="3">
    <source>
        <dbReference type="SMART" id="SM00382"/>
    </source>
</evidence>
<dbReference type="GO" id="GO:0005634">
    <property type="term" value="C:nucleus"/>
    <property type="evidence" value="ECO:0007669"/>
    <property type="project" value="TreeGrafter"/>
</dbReference>
<feature type="domain" description="AAA+ ATPase" evidence="3">
    <location>
        <begin position="30"/>
        <end position="231"/>
    </location>
</feature>
<dbReference type="PANTHER" id="PTHR10763:SF26">
    <property type="entry name" value="CELL DIVISION CONTROL PROTEIN 6 HOMOLOG"/>
    <property type="match status" value="1"/>
</dbReference>
<proteinExistence type="predicted"/>
<dbReference type="Gene3D" id="1.10.8.60">
    <property type="match status" value="1"/>
</dbReference>
<evidence type="ECO:0000313" key="5">
    <source>
        <dbReference type="Proteomes" id="UP000708148"/>
    </source>
</evidence>
<dbReference type="InterPro" id="IPR027417">
    <property type="entry name" value="P-loop_NTPase"/>
</dbReference>
<feature type="compositionally biased region" description="Low complexity" evidence="2">
    <location>
        <begin position="377"/>
        <end position="396"/>
    </location>
</feature>
<dbReference type="GO" id="GO:0006270">
    <property type="term" value="P:DNA replication initiation"/>
    <property type="evidence" value="ECO:0007669"/>
    <property type="project" value="TreeGrafter"/>
</dbReference>
<dbReference type="GO" id="GO:0033314">
    <property type="term" value="P:mitotic DNA replication checkpoint signaling"/>
    <property type="evidence" value="ECO:0007669"/>
    <property type="project" value="TreeGrafter"/>
</dbReference>
<evidence type="ECO:0000256" key="2">
    <source>
        <dbReference type="SAM" id="MobiDB-lite"/>
    </source>
</evidence>
<dbReference type="InterPro" id="IPR041664">
    <property type="entry name" value="AAA_16"/>
</dbReference>
<sequence>MALGQDALSGRDEQVAALRAFLSERFDSGTGGAAYLSGLPGTGKTLTVHTALSNLSNYPCAHKQPPAVVSINCMTLPDAKSVYRAMLQGLHDHCRGSATEGTGASGSCRIVYPQLEVDRPLSPSTCLGDNVDSQAAFEKLISEAPRGRKRKRGGGSRSLENRGMLVVLLDEMDGLLTTDKTVLYNLFHLASTSPRLVLIGAANSIDLTERVIPELDARGCKPTLVLFPSYRSSDILGVLRQRLASCPCHPFQSTALEVCARKVAARSGDMRQALHACRASLNSAVEDGGTCQPIGVKEILRALQPMEDLRGSTATLECVRKLPCSQQVLLYAVWELCDSAFPSTPLSLRTPGSIQSPCSTPCSRMKGTLHTPRALRTTRTPRTPCTPHTPHTPVTPSNKSDTALATVYERFSSLCSSLQLECGSMQEAKQMLGCLSDAALLDMDCKGKRGRNAKVRLRVTRREIEGAFKDHALLKYIVSSS</sequence>
<gene>
    <name evidence="4" type="ORF">OSTQU699_LOCUS2880</name>
</gene>
<organism evidence="4 5">
    <name type="scientific">Ostreobium quekettii</name>
    <dbReference type="NCBI Taxonomy" id="121088"/>
    <lineage>
        <taxon>Eukaryota</taxon>
        <taxon>Viridiplantae</taxon>
        <taxon>Chlorophyta</taxon>
        <taxon>core chlorophytes</taxon>
        <taxon>Ulvophyceae</taxon>
        <taxon>TCBD clade</taxon>
        <taxon>Bryopsidales</taxon>
        <taxon>Ostreobineae</taxon>
        <taxon>Ostreobiaceae</taxon>
        <taxon>Ostreobium</taxon>
    </lineage>
</organism>
<dbReference type="PANTHER" id="PTHR10763">
    <property type="entry name" value="CELL DIVISION CONTROL PROTEIN 6-RELATED"/>
    <property type="match status" value="1"/>
</dbReference>
<dbReference type="SUPFAM" id="SSF52540">
    <property type="entry name" value="P-loop containing nucleoside triphosphate hydrolases"/>
    <property type="match status" value="1"/>
</dbReference>
<dbReference type="InterPro" id="IPR003593">
    <property type="entry name" value="AAA+_ATPase"/>
</dbReference>
<dbReference type="Pfam" id="PF13191">
    <property type="entry name" value="AAA_16"/>
    <property type="match status" value="1"/>
</dbReference>